<keyword evidence="2 7" id="KW-0349">Heme</keyword>
<dbReference type="InterPro" id="IPR051395">
    <property type="entry name" value="Cytochrome_c_Peroxidase/MauG"/>
</dbReference>
<feature type="region of interest" description="Disordered" evidence="8">
    <location>
        <begin position="32"/>
        <end position="54"/>
    </location>
</feature>
<feature type="signal peptide" evidence="9">
    <location>
        <begin position="1"/>
        <end position="23"/>
    </location>
</feature>
<feature type="compositionally biased region" description="Low complexity" evidence="8">
    <location>
        <begin position="36"/>
        <end position="49"/>
    </location>
</feature>
<evidence type="ECO:0000256" key="9">
    <source>
        <dbReference type="SAM" id="SignalP"/>
    </source>
</evidence>
<dbReference type="SUPFAM" id="SSF46626">
    <property type="entry name" value="Cytochrome c"/>
    <property type="match status" value="2"/>
</dbReference>
<dbReference type="Gene3D" id="1.10.760.10">
    <property type="entry name" value="Cytochrome c-like domain"/>
    <property type="match status" value="2"/>
</dbReference>
<dbReference type="GO" id="GO:0004601">
    <property type="term" value="F:peroxidase activity"/>
    <property type="evidence" value="ECO:0007669"/>
    <property type="project" value="UniProtKB-KW"/>
</dbReference>
<keyword evidence="12" id="KW-1185">Reference proteome</keyword>
<evidence type="ECO:0000256" key="3">
    <source>
        <dbReference type="ARBA" id="ARBA00022723"/>
    </source>
</evidence>
<evidence type="ECO:0000256" key="7">
    <source>
        <dbReference type="PROSITE-ProRule" id="PRU00433"/>
    </source>
</evidence>
<reference evidence="11 12" key="1">
    <citation type="submission" date="2016-11" db="EMBL/GenBank/DDBJ databases">
        <authorList>
            <person name="Klemetsen T."/>
        </authorList>
    </citation>
    <scope>NUCLEOTIDE SEQUENCE [LARGE SCALE GENOMIC DNA]</scope>
    <source>
        <strain evidence="11">MT 2528</strain>
    </source>
</reference>
<feature type="chain" id="PRO_5045542084" evidence="9">
    <location>
        <begin position="24"/>
        <end position="871"/>
    </location>
</feature>
<dbReference type="Pfam" id="PF03150">
    <property type="entry name" value="CCP_MauG"/>
    <property type="match status" value="1"/>
</dbReference>
<feature type="domain" description="Cytochrome c" evidence="10">
    <location>
        <begin position="719"/>
        <end position="855"/>
    </location>
</feature>
<organism evidence="11 12">
    <name type="scientific">Moritella viscosa</name>
    <dbReference type="NCBI Taxonomy" id="80854"/>
    <lineage>
        <taxon>Bacteria</taxon>
        <taxon>Pseudomonadati</taxon>
        <taxon>Pseudomonadota</taxon>
        <taxon>Gammaproteobacteria</taxon>
        <taxon>Alteromonadales</taxon>
        <taxon>Moritellaceae</taxon>
        <taxon>Moritella</taxon>
    </lineage>
</organism>
<keyword evidence="11" id="KW-0575">Peroxidase</keyword>
<gene>
    <name evidence="11" type="ORF">MT2528_1133</name>
</gene>
<comment type="caution">
    <text evidence="11">The sequence shown here is derived from an EMBL/GenBank/DDBJ whole genome shotgun (WGS) entry which is preliminary data.</text>
</comment>
<comment type="subcellular location">
    <subcellularLocation>
        <location evidence="1">Cell envelope</location>
    </subcellularLocation>
</comment>
<dbReference type="PROSITE" id="PS51007">
    <property type="entry name" value="CYTC"/>
    <property type="match status" value="2"/>
</dbReference>
<dbReference type="InterPro" id="IPR009056">
    <property type="entry name" value="Cyt_c-like_dom"/>
</dbReference>
<keyword evidence="6 7" id="KW-0408">Iron</keyword>
<dbReference type="InterPro" id="IPR036909">
    <property type="entry name" value="Cyt_c-like_dom_sf"/>
</dbReference>
<sequence>MIKDTFKSMQRLSVIITGCALLAACGGDSGSGTGTGTSADSGSGTSTGSNTAKPLVLNPSIQLTQGRTTTQQYVLTPTQELRLIQPGLYGNASVQGNTFTYQANADAQGSDHVKLAIISNDKIETINWLIRVNQPTPRFATLTLGDSSQKKKWQCLTDNNIHQSVVWASPLQPSMQTYAWGDWQPTLPDFQAQCQFTDSDGNSQACTTDTLVEYANQQNWCGRDDWRLPSDYEMKGLISEQDYALDNNQAAIDPYFFSATGFETYWLANDNPLLNSDNIAPTLDFATGRHTTVMQNKRKPKSVMLVSGVKRDATLPSEQKKPQAEKDSFIRLDNSGQPLPKALQAADYADAPWRCLDDTRGLVRDNFYLRDKQFSYVYWLTPAPQDITNTNQQLSIQTSVPKAVSDINQATFCGRDDWRLPTADELAMLLHKGEQESDYSLLYETSLNKPEAGDYWVKTASGYGLFSLPTTVNLQPKSTTDADIGRILLIATEFESRATEDPRSVNNHAQPNFNSLRQAYANNSDYWPTPFVDDMSSYQELGTMPKPSFPNENPYSELKVALGEKLFFDPFLSRAGDVACSSCHDPKLGWGDGQEVSIGHDRQRGKRNAPTIVNSAFLPVLFWDSRAATLEQQALMPIQDPVEMAENLPRLLSRLNAHTQYPALFKQAFPEDAMSADITEQQLGMALATFQRTIISNKSRFDTFVAQADSTGNTSALSDKELWGLDIFRRNGRCVNCHMGAEFTDHKMQNVGLTYYQGFYEDLGLYNVDKKSSSVGKFKTPSLRDVMNNHPWFHNGLLDTMEGIISMYSAGMADNAPFGWGKYDPNYPVLSKKIRPLNLTVTEAEALQAFLTTITAPTPQKPATRFELGLH</sequence>
<dbReference type="GeneID" id="61294861"/>
<evidence type="ECO:0000256" key="8">
    <source>
        <dbReference type="SAM" id="MobiDB-lite"/>
    </source>
</evidence>
<proteinExistence type="predicted"/>
<evidence type="ECO:0000313" key="11">
    <source>
        <dbReference type="EMBL" id="SGY86816.1"/>
    </source>
</evidence>
<dbReference type="RefSeq" id="WP_075471320.1">
    <property type="nucleotide sequence ID" value="NZ_CAWQZC010000041.1"/>
</dbReference>
<keyword evidence="5" id="KW-0560">Oxidoreductase</keyword>
<evidence type="ECO:0000256" key="4">
    <source>
        <dbReference type="ARBA" id="ARBA00022729"/>
    </source>
</evidence>
<protein>
    <submittedName>
        <fullName evidence="11">Cytochrome-c peroxidase</fullName>
    </submittedName>
</protein>
<keyword evidence="3 7" id="KW-0479">Metal-binding</keyword>
<evidence type="ECO:0000259" key="10">
    <source>
        <dbReference type="PROSITE" id="PS51007"/>
    </source>
</evidence>
<evidence type="ECO:0000256" key="1">
    <source>
        <dbReference type="ARBA" id="ARBA00004196"/>
    </source>
</evidence>
<feature type="domain" description="Cytochrome c" evidence="10">
    <location>
        <begin position="558"/>
        <end position="659"/>
    </location>
</feature>
<evidence type="ECO:0000313" key="12">
    <source>
        <dbReference type="Proteomes" id="UP000182660"/>
    </source>
</evidence>
<dbReference type="PANTHER" id="PTHR30600">
    <property type="entry name" value="CYTOCHROME C PEROXIDASE-RELATED"/>
    <property type="match status" value="1"/>
</dbReference>
<name>A0ABY1HDB4_9GAMM</name>
<accession>A0ABY1HDB4</accession>
<evidence type="ECO:0000256" key="2">
    <source>
        <dbReference type="ARBA" id="ARBA00022617"/>
    </source>
</evidence>
<dbReference type="InterPro" id="IPR004852">
    <property type="entry name" value="Di-haem_cyt_c_peroxidsae"/>
</dbReference>
<evidence type="ECO:0000256" key="6">
    <source>
        <dbReference type="ARBA" id="ARBA00023004"/>
    </source>
</evidence>
<dbReference type="PROSITE" id="PS51257">
    <property type="entry name" value="PROKAR_LIPOPROTEIN"/>
    <property type="match status" value="1"/>
</dbReference>
<dbReference type="Pfam" id="PF07603">
    <property type="entry name" value="Lcl_C"/>
    <property type="match status" value="2"/>
</dbReference>
<keyword evidence="4 9" id="KW-0732">Signal</keyword>
<dbReference type="Proteomes" id="UP000182660">
    <property type="component" value="Unassembled WGS sequence"/>
</dbReference>
<evidence type="ECO:0000256" key="5">
    <source>
        <dbReference type="ARBA" id="ARBA00023002"/>
    </source>
</evidence>
<dbReference type="EMBL" id="FPLJ01000031">
    <property type="protein sequence ID" value="SGY86816.1"/>
    <property type="molecule type" value="Genomic_DNA"/>
</dbReference>
<dbReference type="PANTHER" id="PTHR30600:SF10">
    <property type="entry name" value="BLL6722 PROTEIN"/>
    <property type="match status" value="1"/>
</dbReference>
<dbReference type="InterPro" id="IPR011460">
    <property type="entry name" value="Lcl_C"/>
</dbReference>